<dbReference type="AlphaFoldDB" id="A0A2N1NTY4"/>
<sequence length="160" mass="19125">MNGRDIFLLLLFISAVAFHEMLFRNILTKDMLQSVFSGNAVFRVSLDVGLAFFFFDVEYQDTRKFHKKNCFDFFILTNNTKCSFFFFFKCFFRHGIPTVISSDFFRNVRTRDHFSFEDPRESLLFTENKDFTWILTPKTLPINALFINYYRAPLYDVDDL</sequence>
<reference evidence="1 2" key="1">
    <citation type="submission" date="2016-04" db="EMBL/GenBank/DDBJ databases">
        <title>Genome analyses suggest a sexual origin of heterokaryosis in a supposedly ancient asexual fungus.</title>
        <authorList>
            <person name="Ropars J."/>
            <person name="Sedzielewska K."/>
            <person name="Noel J."/>
            <person name="Charron P."/>
            <person name="Farinelli L."/>
            <person name="Marton T."/>
            <person name="Kruger M."/>
            <person name="Pelin A."/>
            <person name="Brachmann A."/>
            <person name="Corradi N."/>
        </authorList>
    </citation>
    <scope>NUCLEOTIDE SEQUENCE [LARGE SCALE GENOMIC DNA]</scope>
    <source>
        <strain evidence="1 2">C2</strain>
    </source>
</reference>
<dbReference type="EMBL" id="LLXL01000137">
    <property type="protein sequence ID" value="PKK77291.1"/>
    <property type="molecule type" value="Genomic_DNA"/>
</dbReference>
<evidence type="ECO:0000313" key="2">
    <source>
        <dbReference type="Proteomes" id="UP000233469"/>
    </source>
</evidence>
<dbReference type="Proteomes" id="UP000233469">
    <property type="component" value="Unassembled WGS sequence"/>
</dbReference>
<proteinExistence type="predicted"/>
<evidence type="ECO:0000313" key="1">
    <source>
        <dbReference type="EMBL" id="PKK77291.1"/>
    </source>
</evidence>
<reference evidence="1 2" key="2">
    <citation type="submission" date="2017-10" db="EMBL/GenBank/DDBJ databases">
        <title>Extensive intraspecific genome diversity in a model arbuscular mycorrhizal fungus.</title>
        <authorList>
            <person name="Chen E.C.H."/>
            <person name="Morin E."/>
            <person name="Baudet D."/>
            <person name="Noel J."/>
            <person name="Ndikumana S."/>
            <person name="Charron P."/>
            <person name="St-Onge C."/>
            <person name="Giorgi J."/>
            <person name="Grigoriev I.V."/>
            <person name="Roux C."/>
            <person name="Martin F.M."/>
            <person name="Corradi N."/>
        </authorList>
    </citation>
    <scope>NUCLEOTIDE SEQUENCE [LARGE SCALE GENOMIC DNA]</scope>
    <source>
        <strain evidence="1 2">C2</strain>
    </source>
</reference>
<comment type="caution">
    <text evidence="1">The sequence shown here is derived from an EMBL/GenBank/DDBJ whole genome shotgun (WGS) entry which is preliminary data.</text>
</comment>
<name>A0A2N1NTY4_9GLOM</name>
<protein>
    <submittedName>
        <fullName evidence="1">Uncharacterized protein</fullName>
    </submittedName>
</protein>
<gene>
    <name evidence="1" type="ORF">RhiirC2_810085</name>
</gene>
<organism evidence="1 2">
    <name type="scientific">Rhizophagus irregularis</name>
    <dbReference type="NCBI Taxonomy" id="588596"/>
    <lineage>
        <taxon>Eukaryota</taxon>
        <taxon>Fungi</taxon>
        <taxon>Fungi incertae sedis</taxon>
        <taxon>Mucoromycota</taxon>
        <taxon>Glomeromycotina</taxon>
        <taxon>Glomeromycetes</taxon>
        <taxon>Glomerales</taxon>
        <taxon>Glomeraceae</taxon>
        <taxon>Rhizophagus</taxon>
    </lineage>
</organism>
<accession>A0A2N1NTY4</accession>